<sequence length="49" mass="5652">MRPAPSCEVEDPQQAAKQQMRNVPSRTFFDMLIVDHIAPWLRSKGKDPE</sequence>
<comment type="caution">
    <text evidence="2">The sequence shown here is derived from an EMBL/GenBank/DDBJ whole genome shotgun (WGS) entry which is preliminary data.</text>
</comment>
<evidence type="ECO:0000313" key="2">
    <source>
        <dbReference type="EMBL" id="RXH53714.1"/>
    </source>
</evidence>
<gene>
    <name evidence="2" type="ORF">GRAN_5277</name>
</gene>
<protein>
    <submittedName>
        <fullName evidence="2">Uncharacterized protein</fullName>
    </submittedName>
</protein>
<evidence type="ECO:0000313" key="3">
    <source>
        <dbReference type="Proteomes" id="UP000289437"/>
    </source>
</evidence>
<organism evidence="2 3">
    <name type="scientific">Granulicella sibirica</name>
    <dbReference type="NCBI Taxonomy" id="2479048"/>
    <lineage>
        <taxon>Bacteria</taxon>
        <taxon>Pseudomonadati</taxon>
        <taxon>Acidobacteriota</taxon>
        <taxon>Terriglobia</taxon>
        <taxon>Terriglobales</taxon>
        <taxon>Acidobacteriaceae</taxon>
        <taxon>Granulicella</taxon>
    </lineage>
</organism>
<name>A0A4V1L4W8_9BACT</name>
<keyword evidence="3" id="KW-1185">Reference proteome</keyword>
<accession>A0A4V1L4W8</accession>
<dbReference type="AlphaFoldDB" id="A0A4V1L4W8"/>
<proteinExistence type="predicted"/>
<reference evidence="2 3" key="1">
    <citation type="submission" date="2018-11" db="EMBL/GenBank/DDBJ databases">
        <authorList>
            <person name="Mardanov A.V."/>
            <person name="Ravin N.V."/>
            <person name="Dedysh S.N."/>
        </authorList>
    </citation>
    <scope>NUCLEOTIDE SEQUENCE [LARGE SCALE GENOMIC DNA]</scope>
    <source>
        <strain evidence="2 3">AF10</strain>
    </source>
</reference>
<evidence type="ECO:0000256" key="1">
    <source>
        <dbReference type="SAM" id="MobiDB-lite"/>
    </source>
</evidence>
<dbReference type="EMBL" id="RDSM01000009">
    <property type="protein sequence ID" value="RXH53714.1"/>
    <property type="molecule type" value="Genomic_DNA"/>
</dbReference>
<reference evidence="3" key="2">
    <citation type="submission" date="2019-02" db="EMBL/GenBank/DDBJ databases">
        <title>Granulicella sibirica sp. nov., a psychrotolerant acidobacterium isolated from an organic soil layer in forested tundra, West Siberia.</title>
        <authorList>
            <person name="Oshkin I.Y."/>
            <person name="Kulichevskaya I.S."/>
            <person name="Rijpstra W.I.C."/>
            <person name="Sinninghe Damste J.S."/>
            <person name="Rakitin A.L."/>
            <person name="Ravin N.V."/>
            <person name="Dedysh S.N."/>
        </authorList>
    </citation>
    <scope>NUCLEOTIDE SEQUENCE [LARGE SCALE GENOMIC DNA]</scope>
    <source>
        <strain evidence="3">AF10</strain>
    </source>
</reference>
<dbReference type="Proteomes" id="UP000289437">
    <property type="component" value="Unassembled WGS sequence"/>
</dbReference>
<feature type="region of interest" description="Disordered" evidence="1">
    <location>
        <begin position="1"/>
        <end position="21"/>
    </location>
</feature>